<sequence length="59" mass="6291">MLALDDHQRCAGVEVPVVDQVGRTNSGTVRRKVTRFEEPQTSIAAAKTSGVKLTPARAA</sequence>
<reference evidence="1 2" key="1">
    <citation type="submission" date="2015-06" db="EMBL/GenBank/DDBJ databases">
        <authorList>
            <person name="Ju K.-S."/>
            <person name="Doroghazi J.R."/>
            <person name="Metcalf W.W."/>
        </authorList>
    </citation>
    <scope>NUCLEOTIDE SEQUENCE [LARGE SCALE GENOMIC DNA]</scope>
    <source>
        <strain evidence="1 2">NRRL 3414</strain>
    </source>
</reference>
<organism evidence="1 2">
    <name type="scientific">Streptomyces viridochromogenes</name>
    <dbReference type="NCBI Taxonomy" id="1938"/>
    <lineage>
        <taxon>Bacteria</taxon>
        <taxon>Bacillati</taxon>
        <taxon>Actinomycetota</taxon>
        <taxon>Actinomycetes</taxon>
        <taxon>Kitasatosporales</taxon>
        <taxon>Streptomycetaceae</taxon>
        <taxon>Streptomyces</taxon>
    </lineage>
</organism>
<dbReference type="EMBL" id="LFNT01000080">
    <property type="protein sequence ID" value="KMS68284.1"/>
    <property type="molecule type" value="Genomic_DNA"/>
</dbReference>
<comment type="caution">
    <text evidence="1">The sequence shown here is derived from an EMBL/GenBank/DDBJ whole genome shotgun (WGS) entry which is preliminary data.</text>
</comment>
<protein>
    <submittedName>
        <fullName evidence="1">Uncharacterized protein</fullName>
    </submittedName>
</protein>
<accession>A0A0J7YXK5</accession>
<gene>
    <name evidence="1" type="ORF">ACM01_39705</name>
</gene>
<evidence type="ECO:0000313" key="1">
    <source>
        <dbReference type="EMBL" id="KMS68284.1"/>
    </source>
</evidence>
<dbReference type="Proteomes" id="UP000037432">
    <property type="component" value="Unassembled WGS sequence"/>
</dbReference>
<evidence type="ECO:0000313" key="2">
    <source>
        <dbReference type="Proteomes" id="UP000037432"/>
    </source>
</evidence>
<dbReference type="AlphaFoldDB" id="A0A0J7YXK5"/>
<proteinExistence type="predicted"/>
<name>A0A0J7YXK5_STRVR</name>